<organism evidence="1 2">
    <name type="scientific">Rhizobium gallicum bv. gallicum R602sp</name>
    <dbReference type="NCBI Taxonomy" id="1041138"/>
    <lineage>
        <taxon>Bacteria</taxon>
        <taxon>Pseudomonadati</taxon>
        <taxon>Pseudomonadota</taxon>
        <taxon>Alphaproteobacteria</taxon>
        <taxon>Hyphomicrobiales</taxon>
        <taxon>Rhizobiaceae</taxon>
        <taxon>Rhizobium/Agrobacterium group</taxon>
        <taxon>Rhizobium</taxon>
    </lineage>
</organism>
<dbReference type="Pfam" id="PF10098">
    <property type="entry name" value="DUF2336"/>
    <property type="match status" value="1"/>
</dbReference>
<dbReference type="PIRSF" id="PIRSF035865">
    <property type="entry name" value="UCP035865"/>
    <property type="match status" value="1"/>
</dbReference>
<proteinExistence type="predicted"/>
<dbReference type="InterPro" id="IPR019285">
    <property type="entry name" value="DUF2336"/>
</dbReference>
<dbReference type="InterPro" id="IPR014598">
    <property type="entry name" value="UCP035865"/>
</dbReference>
<evidence type="ECO:0000313" key="2">
    <source>
        <dbReference type="Proteomes" id="UP000031368"/>
    </source>
</evidence>
<dbReference type="KEGG" id="rga:RGR602_CH01992"/>
<name>A0A0B4X457_9HYPH</name>
<keyword evidence="2" id="KW-1185">Reference proteome</keyword>
<sequence>MGRSVIVEAFLRWVETAKVADRARAASALGRAYLQSEMLPEERRAAEMAMTVLLDDPSPRVRLALVEAIAWSDEAPRALILALAEDQPEIACHAVTCSPLLSDADLVDLAVRGGSVTRILISARPSISRAVSAALAEVGDEEDILCLLENEGAAIAPVSLKRIAARLGDCCDIRNLLLDRADLPVDARQLLTQHVSNALVALPLAQAAIGLNRLERISREATQAAVVSLVGDIQPREIADLVEHLRLNGHLTPSFLMHALCAGKVDFFAGAIVNLTGCTEKRVRSILATGRMHAVRALYEAAGLTREISTVFVEATLLWREASKKTAGTMLANVCGRLLERFRHLDGIHGAVSELLDLVEKLHIAEQRQSARSYASLTAFAAA</sequence>
<dbReference type="Proteomes" id="UP000031368">
    <property type="component" value="Chromosome"/>
</dbReference>
<dbReference type="HOGENOM" id="CLU_035493_0_0_5"/>
<reference evidence="1 2" key="1">
    <citation type="submission" date="2013-11" db="EMBL/GenBank/DDBJ databases">
        <title>Complete genome sequence of Rhizobium gallicum bv. gallicum R602.</title>
        <authorList>
            <person name="Bustos P."/>
            <person name="Santamaria R.I."/>
            <person name="Lozano L."/>
            <person name="Acosta J.L."/>
            <person name="Ormeno-Orrillo E."/>
            <person name="Rogel M.A."/>
            <person name="Romero D."/>
            <person name="Cevallos M.A."/>
            <person name="Martinez-Romero E."/>
            <person name="Gonzalez V."/>
        </authorList>
    </citation>
    <scope>NUCLEOTIDE SEQUENCE [LARGE SCALE GENOMIC DNA]</scope>
    <source>
        <strain evidence="1 2">R602</strain>
    </source>
</reference>
<evidence type="ECO:0008006" key="3">
    <source>
        <dbReference type="Google" id="ProtNLM"/>
    </source>
</evidence>
<accession>A0A0B4X457</accession>
<gene>
    <name evidence="1" type="ORF">RGR602_CH01992</name>
</gene>
<protein>
    <recommendedName>
        <fullName evidence="3">DUF2336 domain-containing protein</fullName>
    </recommendedName>
</protein>
<dbReference type="EMBL" id="CP006877">
    <property type="protein sequence ID" value="AJD41322.1"/>
    <property type="molecule type" value="Genomic_DNA"/>
</dbReference>
<dbReference type="AlphaFoldDB" id="A0A0B4X457"/>
<evidence type="ECO:0000313" key="1">
    <source>
        <dbReference type="EMBL" id="AJD41322.1"/>
    </source>
</evidence>